<dbReference type="EMBL" id="OE841351">
    <property type="protein sequence ID" value="CAD7595406.1"/>
    <property type="molecule type" value="Genomic_DNA"/>
</dbReference>
<gene>
    <name evidence="1" type="ORF">TGEB3V08_LOCUS6012</name>
</gene>
<evidence type="ECO:0000313" key="1">
    <source>
        <dbReference type="EMBL" id="CAD7595406.1"/>
    </source>
</evidence>
<organism evidence="1">
    <name type="scientific">Timema genevievae</name>
    <name type="common">Walking stick</name>
    <dbReference type="NCBI Taxonomy" id="629358"/>
    <lineage>
        <taxon>Eukaryota</taxon>
        <taxon>Metazoa</taxon>
        <taxon>Ecdysozoa</taxon>
        <taxon>Arthropoda</taxon>
        <taxon>Hexapoda</taxon>
        <taxon>Insecta</taxon>
        <taxon>Pterygota</taxon>
        <taxon>Neoptera</taxon>
        <taxon>Polyneoptera</taxon>
        <taxon>Phasmatodea</taxon>
        <taxon>Timematodea</taxon>
        <taxon>Timematoidea</taxon>
        <taxon>Timematidae</taxon>
        <taxon>Timema</taxon>
    </lineage>
</organism>
<dbReference type="AlphaFoldDB" id="A0A7R9PMP1"/>
<accession>A0A7R9PMP1</accession>
<sequence>MQAFQSNCLKIIVDTPWYVRNVTLHRDLDMPIIKDHSRKLAHSFYNRLSALEGAIDVPKPCLDKREVTIVVWEALIQPPIEQCLRTNIAKCDNPSVLGSETTRCDQYWSMFGGRSLRSMLEEES</sequence>
<proteinExistence type="predicted"/>
<name>A0A7R9PMP1_TIMGE</name>
<protein>
    <submittedName>
        <fullName evidence="1">Uncharacterized protein</fullName>
    </submittedName>
</protein>
<reference evidence="1" key="1">
    <citation type="submission" date="2020-11" db="EMBL/GenBank/DDBJ databases">
        <authorList>
            <person name="Tran Van P."/>
        </authorList>
    </citation>
    <scope>NUCLEOTIDE SEQUENCE</scope>
</reference>